<accession>A0A9Q0EQ34</accession>
<dbReference type="OrthoDB" id="8921497at2759"/>
<sequence>MGLDTSKSGHDGDQVRIQLQSSDHFPDSCFEMIDLTSAVSNDIPQAEPVVCHELFEDVPEGDEADTVEWDPDDDLGGADGDETVVIVQINNEDVAQSTALDGLQLPLSSVIGLPTTPVPSTHEEAAHTAQVRRITAQVRRITAQVRRITAQVRRITAQVRRITAQVRRITAQVRRITAQQDSGGNILPQFAFKSIGESSKAEARFQIG</sequence>
<gene>
    <name evidence="1" type="ORF">NHX12_024336</name>
</gene>
<evidence type="ECO:0000313" key="2">
    <source>
        <dbReference type="Proteomes" id="UP001148018"/>
    </source>
</evidence>
<dbReference type="AlphaFoldDB" id="A0A9Q0EQ34"/>
<reference evidence="1" key="1">
    <citation type="submission" date="2022-07" db="EMBL/GenBank/DDBJ databases">
        <title>Chromosome-level genome of Muraenolepis orangiensis.</title>
        <authorList>
            <person name="Kim J."/>
        </authorList>
    </citation>
    <scope>NUCLEOTIDE SEQUENCE</scope>
    <source>
        <strain evidence="1">KU_S4_2022</strain>
        <tissue evidence="1">Muscle</tissue>
    </source>
</reference>
<proteinExistence type="predicted"/>
<name>A0A9Q0EQ34_9TELE</name>
<dbReference type="Proteomes" id="UP001148018">
    <property type="component" value="Unassembled WGS sequence"/>
</dbReference>
<organism evidence="1 2">
    <name type="scientific">Muraenolepis orangiensis</name>
    <name type="common">Patagonian moray cod</name>
    <dbReference type="NCBI Taxonomy" id="630683"/>
    <lineage>
        <taxon>Eukaryota</taxon>
        <taxon>Metazoa</taxon>
        <taxon>Chordata</taxon>
        <taxon>Craniata</taxon>
        <taxon>Vertebrata</taxon>
        <taxon>Euteleostomi</taxon>
        <taxon>Actinopterygii</taxon>
        <taxon>Neopterygii</taxon>
        <taxon>Teleostei</taxon>
        <taxon>Neoteleostei</taxon>
        <taxon>Acanthomorphata</taxon>
        <taxon>Zeiogadaria</taxon>
        <taxon>Gadariae</taxon>
        <taxon>Gadiformes</taxon>
        <taxon>Muraenolepidoidei</taxon>
        <taxon>Muraenolepididae</taxon>
        <taxon>Muraenolepis</taxon>
    </lineage>
</organism>
<comment type="caution">
    <text evidence="1">The sequence shown here is derived from an EMBL/GenBank/DDBJ whole genome shotgun (WGS) entry which is preliminary data.</text>
</comment>
<evidence type="ECO:0000313" key="1">
    <source>
        <dbReference type="EMBL" id="KAJ3609826.1"/>
    </source>
</evidence>
<keyword evidence="2" id="KW-1185">Reference proteome</keyword>
<protein>
    <submittedName>
        <fullName evidence="1">Uncharacterized protein</fullName>
    </submittedName>
</protein>
<dbReference type="EMBL" id="JANIIK010000039">
    <property type="protein sequence ID" value="KAJ3609826.1"/>
    <property type="molecule type" value="Genomic_DNA"/>
</dbReference>